<dbReference type="InterPro" id="IPR036890">
    <property type="entry name" value="HATPase_C_sf"/>
</dbReference>
<evidence type="ECO:0000256" key="7">
    <source>
        <dbReference type="ARBA" id="ARBA00023012"/>
    </source>
</evidence>
<protein>
    <recommendedName>
        <fullName evidence="3">histidine kinase</fullName>
        <ecNumber evidence="3">2.7.13.3</ecNumber>
    </recommendedName>
</protein>
<gene>
    <name evidence="10" type="ORF">EDD28_1321</name>
</gene>
<keyword evidence="11" id="KW-1185">Reference proteome</keyword>
<evidence type="ECO:0000313" key="10">
    <source>
        <dbReference type="EMBL" id="ROR96730.1"/>
    </source>
</evidence>
<dbReference type="Gene3D" id="1.10.287.130">
    <property type="match status" value="1"/>
</dbReference>
<evidence type="ECO:0000256" key="3">
    <source>
        <dbReference type="ARBA" id="ARBA00012438"/>
    </source>
</evidence>
<evidence type="ECO:0000259" key="9">
    <source>
        <dbReference type="PROSITE" id="PS50109"/>
    </source>
</evidence>
<comment type="caution">
    <text evidence="10">The sequence shown here is derived from an EMBL/GenBank/DDBJ whole genome shotgun (WGS) entry which is preliminary data.</text>
</comment>
<comment type="catalytic activity">
    <reaction evidence="1">
        <text>ATP + protein L-histidine = ADP + protein N-phospho-L-histidine.</text>
        <dbReference type="EC" id="2.7.13.3"/>
    </reaction>
</comment>
<feature type="domain" description="Histidine kinase" evidence="9">
    <location>
        <begin position="99"/>
        <end position="323"/>
    </location>
</feature>
<proteinExistence type="predicted"/>
<comment type="subcellular location">
    <subcellularLocation>
        <location evidence="2">Cell membrane</location>
    </subcellularLocation>
</comment>
<dbReference type="InterPro" id="IPR004358">
    <property type="entry name" value="Sig_transdc_His_kin-like_C"/>
</dbReference>
<accession>A0A3N2DA99</accession>
<evidence type="ECO:0000313" key="11">
    <source>
        <dbReference type="Proteomes" id="UP000275356"/>
    </source>
</evidence>
<dbReference type="Pfam" id="PF02518">
    <property type="entry name" value="HATPase_c"/>
    <property type="match status" value="1"/>
</dbReference>
<keyword evidence="8" id="KW-0472">Membrane</keyword>
<dbReference type="GO" id="GO:0005886">
    <property type="term" value="C:plasma membrane"/>
    <property type="evidence" value="ECO:0007669"/>
    <property type="project" value="UniProtKB-SubCell"/>
</dbReference>
<dbReference type="SUPFAM" id="SSF55874">
    <property type="entry name" value="ATPase domain of HSP90 chaperone/DNA topoisomerase II/histidine kinase"/>
    <property type="match status" value="1"/>
</dbReference>
<dbReference type="InterPro" id="IPR003661">
    <property type="entry name" value="HisK_dim/P_dom"/>
</dbReference>
<dbReference type="RefSeq" id="WP_123738868.1">
    <property type="nucleotide sequence ID" value="NZ_RKHQ01000001.1"/>
</dbReference>
<dbReference type="InterPro" id="IPR036097">
    <property type="entry name" value="HisK_dim/P_sf"/>
</dbReference>
<reference evidence="10 11" key="1">
    <citation type="submission" date="2018-11" db="EMBL/GenBank/DDBJ databases">
        <title>Sequencing the genomes of 1000 actinobacteria strains.</title>
        <authorList>
            <person name="Klenk H.-P."/>
        </authorList>
    </citation>
    <scope>NUCLEOTIDE SEQUENCE [LARGE SCALE GENOMIC DNA]</scope>
    <source>
        <strain evidence="10 11">DSM 13521</strain>
    </source>
</reference>
<dbReference type="InterPro" id="IPR005467">
    <property type="entry name" value="His_kinase_dom"/>
</dbReference>
<dbReference type="Proteomes" id="UP000275356">
    <property type="component" value="Unassembled WGS sequence"/>
</dbReference>
<dbReference type="Pfam" id="PF00512">
    <property type="entry name" value="HisKA"/>
    <property type="match status" value="1"/>
</dbReference>
<dbReference type="CDD" id="cd00082">
    <property type="entry name" value="HisKA"/>
    <property type="match status" value="1"/>
</dbReference>
<dbReference type="SUPFAM" id="SSF47384">
    <property type="entry name" value="Homodimeric domain of signal transducing histidine kinase"/>
    <property type="match status" value="1"/>
</dbReference>
<dbReference type="InterPro" id="IPR003594">
    <property type="entry name" value="HATPase_dom"/>
</dbReference>
<dbReference type="SMART" id="SM00388">
    <property type="entry name" value="HisKA"/>
    <property type="match status" value="1"/>
</dbReference>
<keyword evidence="8" id="KW-1133">Transmembrane helix</keyword>
<keyword evidence="4" id="KW-0597">Phosphoprotein</keyword>
<keyword evidence="7" id="KW-0902">Two-component regulatory system</keyword>
<evidence type="ECO:0000256" key="5">
    <source>
        <dbReference type="ARBA" id="ARBA00022679"/>
    </source>
</evidence>
<dbReference type="PROSITE" id="PS50109">
    <property type="entry name" value="HIS_KIN"/>
    <property type="match status" value="1"/>
</dbReference>
<dbReference type="PANTHER" id="PTHR43711">
    <property type="entry name" value="TWO-COMPONENT HISTIDINE KINASE"/>
    <property type="match status" value="1"/>
</dbReference>
<dbReference type="PROSITE" id="PS51257">
    <property type="entry name" value="PROKAR_LIPOPROTEIN"/>
    <property type="match status" value="1"/>
</dbReference>
<evidence type="ECO:0000256" key="1">
    <source>
        <dbReference type="ARBA" id="ARBA00000085"/>
    </source>
</evidence>
<evidence type="ECO:0000256" key="2">
    <source>
        <dbReference type="ARBA" id="ARBA00004236"/>
    </source>
</evidence>
<keyword evidence="8" id="KW-0812">Transmembrane</keyword>
<dbReference type="PANTHER" id="PTHR43711:SF1">
    <property type="entry name" value="HISTIDINE KINASE 1"/>
    <property type="match status" value="1"/>
</dbReference>
<evidence type="ECO:0000256" key="8">
    <source>
        <dbReference type="SAM" id="Phobius"/>
    </source>
</evidence>
<evidence type="ECO:0000256" key="6">
    <source>
        <dbReference type="ARBA" id="ARBA00022777"/>
    </source>
</evidence>
<organism evidence="10 11">
    <name type="scientific">Salana multivorans</name>
    <dbReference type="NCBI Taxonomy" id="120377"/>
    <lineage>
        <taxon>Bacteria</taxon>
        <taxon>Bacillati</taxon>
        <taxon>Actinomycetota</taxon>
        <taxon>Actinomycetes</taxon>
        <taxon>Micrococcales</taxon>
        <taxon>Beutenbergiaceae</taxon>
        <taxon>Salana</taxon>
    </lineage>
</organism>
<evidence type="ECO:0000256" key="4">
    <source>
        <dbReference type="ARBA" id="ARBA00022553"/>
    </source>
</evidence>
<sequence length="324" mass="34144">MTARRWALVLAPLIVSAISCVVLAATMPGASLVMRASLALVPLWVGLVVSAVVGVVLGLRARRERLRAEREAALAAVAAEAGERGRAIEHDAHRRFVARLDHELKNPLTAIRAAVAGLAAGVSSGGPLPEVEQARLLETIDGQSARIASLVADLRKVGELERAELEWEVVDSAQLVAEAVEDVVQASVGVGGGTRRVELALPRAPWPLPPVRGDVDLLHLALTNVIGNAIKYSAPDSVVEVRGSEQGGWVAIEVADTGLGVPADELPIVFDELARSSRTRHLPGTGIGLSLVRIVVERHGGTVEIRSREGTGTAVTLRLPVDPR</sequence>
<dbReference type="EMBL" id="RKHQ01000001">
    <property type="protein sequence ID" value="ROR96730.1"/>
    <property type="molecule type" value="Genomic_DNA"/>
</dbReference>
<name>A0A3N2DA99_9MICO</name>
<dbReference type="PRINTS" id="PR00344">
    <property type="entry name" value="BCTRLSENSOR"/>
</dbReference>
<dbReference type="AlphaFoldDB" id="A0A3N2DA99"/>
<dbReference type="Gene3D" id="3.30.565.10">
    <property type="entry name" value="Histidine kinase-like ATPase, C-terminal domain"/>
    <property type="match status" value="1"/>
</dbReference>
<dbReference type="EC" id="2.7.13.3" evidence="3"/>
<dbReference type="SMART" id="SM00387">
    <property type="entry name" value="HATPase_c"/>
    <property type="match status" value="1"/>
</dbReference>
<feature type="transmembrane region" description="Helical" evidence="8">
    <location>
        <begin position="40"/>
        <end position="59"/>
    </location>
</feature>
<keyword evidence="5" id="KW-0808">Transferase</keyword>
<keyword evidence="6" id="KW-0418">Kinase</keyword>
<dbReference type="GO" id="GO:0000155">
    <property type="term" value="F:phosphorelay sensor kinase activity"/>
    <property type="evidence" value="ECO:0007669"/>
    <property type="project" value="InterPro"/>
</dbReference>
<dbReference type="OrthoDB" id="9786919at2"/>
<dbReference type="InterPro" id="IPR050736">
    <property type="entry name" value="Sensor_HK_Regulatory"/>
</dbReference>